<dbReference type="OrthoDB" id="3356102at2759"/>
<reference evidence="3 4" key="1">
    <citation type="journal article" date="2016" name="Mol. Biol. Evol.">
        <title>Comparative Genomics of Early-Diverging Mushroom-Forming Fungi Provides Insights into the Origins of Lignocellulose Decay Capabilities.</title>
        <authorList>
            <person name="Nagy L.G."/>
            <person name="Riley R."/>
            <person name="Tritt A."/>
            <person name="Adam C."/>
            <person name="Daum C."/>
            <person name="Floudas D."/>
            <person name="Sun H."/>
            <person name="Yadav J.S."/>
            <person name="Pangilinan J."/>
            <person name="Larsson K.H."/>
            <person name="Matsuura K."/>
            <person name="Barry K."/>
            <person name="Labutti K."/>
            <person name="Kuo R."/>
            <person name="Ohm R.A."/>
            <person name="Bhattacharya S.S."/>
            <person name="Shirouzu T."/>
            <person name="Yoshinaga Y."/>
            <person name="Martin F.M."/>
            <person name="Grigoriev I.V."/>
            <person name="Hibbett D.S."/>
        </authorList>
    </citation>
    <scope>NUCLEOTIDE SEQUENCE [LARGE SCALE GENOMIC DNA]</scope>
    <source>
        <strain evidence="3 4">HHB12733</strain>
    </source>
</reference>
<feature type="region of interest" description="Disordered" evidence="1">
    <location>
        <begin position="313"/>
        <end position="358"/>
    </location>
</feature>
<dbReference type="EMBL" id="KV423921">
    <property type="protein sequence ID" value="KZT61714.1"/>
    <property type="molecule type" value="Genomic_DNA"/>
</dbReference>
<keyword evidence="4" id="KW-1185">Reference proteome</keyword>
<dbReference type="Proteomes" id="UP000076842">
    <property type="component" value="Unassembled WGS sequence"/>
</dbReference>
<evidence type="ECO:0000256" key="2">
    <source>
        <dbReference type="SAM" id="SignalP"/>
    </source>
</evidence>
<protein>
    <submittedName>
        <fullName evidence="3">Uncharacterized protein</fullName>
    </submittedName>
</protein>
<keyword evidence="2" id="KW-0732">Signal</keyword>
<dbReference type="SUPFAM" id="SSF69304">
    <property type="entry name" value="Tricorn protease N-terminal domain"/>
    <property type="match status" value="1"/>
</dbReference>
<feature type="signal peptide" evidence="2">
    <location>
        <begin position="1"/>
        <end position="16"/>
    </location>
</feature>
<name>A0A165JDW0_9BASI</name>
<evidence type="ECO:0000256" key="1">
    <source>
        <dbReference type="SAM" id="MobiDB-lite"/>
    </source>
</evidence>
<dbReference type="AlphaFoldDB" id="A0A165JDW0"/>
<gene>
    <name evidence="3" type="ORF">CALCODRAFT_349347</name>
</gene>
<dbReference type="InParanoid" id="A0A165JDW0"/>
<evidence type="ECO:0000313" key="4">
    <source>
        <dbReference type="Proteomes" id="UP000076842"/>
    </source>
</evidence>
<feature type="chain" id="PRO_5007859970" evidence="2">
    <location>
        <begin position="17"/>
        <end position="382"/>
    </location>
</feature>
<evidence type="ECO:0000313" key="3">
    <source>
        <dbReference type="EMBL" id="KZT61714.1"/>
    </source>
</evidence>
<dbReference type="STRING" id="1353952.A0A165JDW0"/>
<sequence length="382" mass="39392">MLSLLLSLLAPAAVLAAPCVEFDSNFNLYVFGLNGKDVNLGLQSSWASPTSAAVATSGRPPFTGTNIQCFLSQYNNAIYILGADNANPANVYIYDATGNSWSMSQVTAAGVDPASQVSVLDHDTNVFFSLSGGNLYQLDFGAITNVATGPTSWQAVESPSFQTTGYKPVMALAQNHIHFLDVPGNTAGEANIFVIHFAYFQPEVQSYPAATGNTFPETHGQATSFFDPNNNVQQQFAFIPDDNSAVYIVNVENNSTIPLTGPTDTTASTFAASTSALVQLTSAGSLYYMPFDQTNPSAAVTWSHITGFGTAATGSPTSSAGATNPVSRSGSSSSAVGPSSTSSGSNSNPSAGSARGGATGLKVSSQTVLALGAIALAACFFL</sequence>
<proteinExistence type="predicted"/>
<feature type="compositionally biased region" description="Low complexity" evidence="1">
    <location>
        <begin position="313"/>
        <end position="353"/>
    </location>
</feature>
<organism evidence="3 4">
    <name type="scientific">Calocera cornea HHB12733</name>
    <dbReference type="NCBI Taxonomy" id="1353952"/>
    <lineage>
        <taxon>Eukaryota</taxon>
        <taxon>Fungi</taxon>
        <taxon>Dikarya</taxon>
        <taxon>Basidiomycota</taxon>
        <taxon>Agaricomycotina</taxon>
        <taxon>Dacrymycetes</taxon>
        <taxon>Dacrymycetales</taxon>
        <taxon>Dacrymycetaceae</taxon>
        <taxon>Calocera</taxon>
    </lineage>
</organism>
<accession>A0A165JDW0</accession>